<evidence type="ECO:0000313" key="1">
    <source>
        <dbReference type="EMBL" id="KAJ1178809.1"/>
    </source>
</evidence>
<protein>
    <submittedName>
        <fullName evidence="1">Uncharacterized protein</fullName>
    </submittedName>
</protein>
<reference evidence="1" key="1">
    <citation type="journal article" date="2022" name="bioRxiv">
        <title>Sequencing and chromosome-scale assembly of the giantPleurodeles waltlgenome.</title>
        <authorList>
            <person name="Brown T."/>
            <person name="Elewa A."/>
            <person name="Iarovenko S."/>
            <person name="Subramanian E."/>
            <person name="Araus A.J."/>
            <person name="Petzold A."/>
            <person name="Susuki M."/>
            <person name="Suzuki K.-i.T."/>
            <person name="Hayashi T."/>
            <person name="Toyoda A."/>
            <person name="Oliveira C."/>
            <person name="Osipova E."/>
            <person name="Leigh N.D."/>
            <person name="Simon A."/>
            <person name="Yun M.H."/>
        </authorList>
    </citation>
    <scope>NUCLEOTIDE SEQUENCE</scope>
    <source>
        <strain evidence="1">20211129_DDA</strain>
        <tissue evidence="1">Liver</tissue>
    </source>
</reference>
<comment type="caution">
    <text evidence="1">The sequence shown here is derived from an EMBL/GenBank/DDBJ whole genome shotgun (WGS) entry which is preliminary data.</text>
</comment>
<organism evidence="1 2">
    <name type="scientific">Pleurodeles waltl</name>
    <name type="common">Iberian ribbed newt</name>
    <dbReference type="NCBI Taxonomy" id="8319"/>
    <lineage>
        <taxon>Eukaryota</taxon>
        <taxon>Metazoa</taxon>
        <taxon>Chordata</taxon>
        <taxon>Craniata</taxon>
        <taxon>Vertebrata</taxon>
        <taxon>Euteleostomi</taxon>
        <taxon>Amphibia</taxon>
        <taxon>Batrachia</taxon>
        <taxon>Caudata</taxon>
        <taxon>Salamandroidea</taxon>
        <taxon>Salamandridae</taxon>
        <taxon>Pleurodelinae</taxon>
        <taxon>Pleurodeles</taxon>
    </lineage>
</organism>
<gene>
    <name evidence="1" type="ORF">NDU88_004051</name>
</gene>
<evidence type="ECO:0000313" key="2">
    <source>
        <dbReference type="Proteomes" id="UP001066276"/>
    </source>
</evidence>
<sequence length="72" mass="7993">DPQEPAMSPEEMEAMQLGYDAELQLALVLCNKSSRLKRVQVQCLRMQLLQAPHACQATPVVTTQNVVGDIKK</sequence>
<feature type="non-terminal residue" evidence="1">
    <location>
        <position position="1"/>
    </location>
</feature>
<dbReference type="Proteomes" id="UP001066276">
    <property type="component" value="Chromosome 3_2"/>
</dbReference>
<dbReference type="AlphaFoldDB" id="A0AAV7TSD5"/>
<name>A0AAV7TSD5_PLEWA</name>
<keyword evidence="2" id="KW-1185">Reference proteome</keyword>
<proteinExistence type="predicted"/>
<feature type="non-terminal residue" evidence="1">
    <location>
        <position position="72"/>
    </location>
</feature>
<accession>A0AAV7TSD5</accession>
<dbReference type="EMBL" id="JANPWB010000006">
    <property type="protein sequence ID" value="KAJ1178809.1"/>
    <property type="molecule type" value="Genomic_DNA"/>
</dbReference>